<keyword evidence="1" id="KW-0812">Transmembrane</keyword>
<keyword evidence="1" id="KW-0472">Membrane</keyword>
<evidence type="ECO:0000256" key="1">
    <source>
        <dbReference type="SAM" id="Phobius"/>
    </source>
</evidence>
<protein>
    <submittedName>
        <fullName evidence="2">Uncharacterized protein</fullName>
    </submittedName>
</protein>
<dbReference type="Proteomes" id="UP000230778">
    <property type="component" value="Unassembled WGS sequence"/>
</dbReference>
<dbReference type="EMBL" id="PCUC01000148">
    <property type="protein sequence ID" value="PIQ05335.1"/>
    <property type="molecule type" value="Genomic_DNA"/>
</dbReference>
<feature type="transmembrane region" description="Helical" evidence="1">
    <location>
        <begin position="72"/>
        <end position="97"/>
    </location>
</feature>
<dbReference type="AlphaFoldDB" id="A0A2H0FFB1"/>
<evidence type="ECO:0000313" key="3">
    <source>
        <dbReference type="Proteomes" id="UP000230778"/>
    </source>
</evidence>
<sequence>MTARIVLVQFLAGEAILLMITAVVLKLVLIMIQLVTIPLVVHLVSVPVGLIKVVAILGAVAMLIIWVKPEPAPQVVVILSVSVFATNPVVLLGPMMLAEPEVAPLLKCTKPEVAALVPTPPQDVFLIQVVE</sequence>
<feature type="transmembrane region" description="Helical" evidence="1">
    <location>
        <begin position="6"/>
        <end position="32"/>
    </location>
</feature>
<accession>A0A2H0FFB1</accession>
<name>A0A2H0FFB1_9BACT</name>
<organism evidence="2 3">
    <name type="scientific">Candidatus Nealsonbacteria bacterium CG18_big_fil_WC_8_21_14_2_50_37_10</name>
    <dbReference type="NCBI Taxonomy" id="1974717"/>
    <lineage>
        <taxon>Bacteria</taxon>
        <taxon>Candidatus Nealsoniibacteriota</taxon>
    </lineage>
</organism>
<feature type="transmembrane region" description="Helical" evidence="1">
    <location>
        <begin position="39"/>
        <end position="66"/>
    </location>
</feature>
<keyword evidence="1" id="KW-1133">Transmembrane helix</keyword>
<reference evidence="2 3" key="1">
    <citation type="submission" date="2017-09" db="EMBL/GenBank/DDBJ databases">
        <title>Depth-based differentiation of microbial function through sediment-hosted aquifers and enrichment of novel symbionts in the deep terrestrial subsurface.</title>
        <authorList>
            <person name="Probst A.J."/>
            <person name="Ladd B."/>
            <person name="Jarett J.K."/>
            <person name="Geller-Mcgrath D.E."/>
            <person name="Sieber C.M."/>
            <person name="Emerson J.B."/>
            <person name="Anantharaman K."/>
            <person name="Thomas B.C."/>
            <person name="Malmstrom R."/>
            <person name="Stieglmeier M."/>
            <person name="Klingl A."/>
            <person name="Woyke T."/>
            <person name="Ryan C.M."/>
            <person name="Banfield J.F."/>
        </authorList>
    </citation>
    <scope>NUCLEOTIDE SEQUENCE [LARGE SCALE GENOMIC DNA]</scope>
    <source>
        <strain evidence="2">CG18_big_fil_WC_8_21_14_2_50_37_10</strain>
    </source>
</reference>
<comment type="caution">
    <text evidence="2">The sequence shown here is derived from an EMBL/GenBank/DDBJ whole genome shotgun (WGS) entry which is preliminary data.</text>
</comment>
<gene>
    <name evidence="2" type="ORF">COW72_02830</name>
</gene>
<proteinExistence type="predicted"/>
<evidence type="ECO:0000313" key="2">
    <source>
        <dbReference type="EMBL" id="PIQ05335.1"/>
    </source>
</evidence>